<feature type="transmembrane region" description="Helical" evidence="1">
    <location>
        <begin position="43"/>
        <end position="65"/>
    </location>
</feature>
<keyword evidence="1" id="KW-0812">Transmembrane</keyword>
<evidence type="ECO:0000313" key="3">
    <source>
        <dbReference type="Proteomes" id="UP001078443"/>
    </source>
</evidence>
<organism evidence="2 3">
    <name type="scientific">Clostridium aestuarii</name>
    <dbReference type="NCBI Taxonomy" id="338193"/>
    <lineage>
        <taxon>Bacteria</taxon>
        <taxon>Bacillati</taxon>
        <taxon>Bacillota</taxon>
        <taxon>Clostridia</taxon>
        <taxon>Eubacteriales</taxon>
        <taxon>Clostridiaceae</taxon>
        <taxon>Clostridium</taxon>
    </lineage>
</organism>
<dbReference type="EMBL" id="JAPQER010000009">
    <property type="protein sequence ID" value="MCY6485733.1"/>
    <property type="molecule type" value="Genomic_DNA"/>
</dbReference>
<keyword evidence="1" id="KW-0472">Membrane</keyword>
<accession>A0ABT4D3C2</accession>
<keyword evidence="3" id="KW-1185">Reference proteome</keyword>
<gene>
    <name evidence="2" type="ORF">OW763_15520</name>
</gene>
<feature type="transmembrane region" description="Helical" evidence="1">
    <location>
        <begin position="12"/>
        <end position="31"/>
    </location>
</feature>
<name>A0ABT4D3C2_9CLOT</name>
<dbReference type="Proteomes" id="UP001078443">
    <property type="component" value="Unassembled WGS sequence"/>
</dbReference>
<evidence type="ECO:0000256" key="1">
    <source>
        <dbReference type="SAM" id="Phobius"/>
    </source>
</evidence>
<evidence type="ECO:0000313" key="2">
    <source>
        <dbReference type="EMBL" id="MCY6485733.1"/>
    </source>
</evidence>
<proteinExistence type="predicted"/>
<protein>
    <submittedName>
        <fullName evidence="2">Uncharacterized protein</fullName>
    </submittedName>
</protein>
<sequence>MGRLIKYELKGNFKFFLGLFIIMILLTFALYSRIDVWSSVTVYVLESLAITAMFVTILIVSINSFSKEMYQER</sequence>
<comment type="caution">
    <text evidence="2">The sequence shown here is derived from an EMBL/GenBank/DDBJ whole genome shotgun (WGS) entry which is preliminary data.</text>
</comment>
<reference evidence="2" key="1">
    <citation type="submission" date="2022-12" db="EMBL/GenBank/DDBJ databases">
        <authorList>
            <person name="Wang J."/>
        </authorList>
    </citation>
    <scope>NUCLEOTIDE SEQUENCE</scope>
    <source>
        <strain evidence="2">HY-45-18</strain>
    </source>
</reference>
<keyword evidence="1" id="KW-1133">Transmembrane helix</keyword>
<dbReference type="RefSeq" id="WP_268042323.1">
    <property type="nucleotide sequence ID" value="NZ_JAPQER010000009.1"/>
</dbReference>